<reference evidence="3" key="1">
    <citation type="journal article" date="2013" name="Genetics">
        <title>The draft genome and transcriptome of Panagrellus redivivus are shaped by the harsh demands of a free-living lifestyle.</title>
        <authorList>
            <person name="Srinivasan J."/>
            <person name="Dillman A.R."/>
            <person name="Macchietto M.G."/>
            <person name="Heikkinen L."/>
            <person name="Lakso M."/>
            <person name="Fracchia K.M."/>
            <person name="Antoshechkin I."/>
            <person name="Mortazavi A."/>
            <person name="Wong G."/>
            <person name="Sternberg P.W."/>
        </authorList>
    </citation>
    <scope>NUCLEOTIDE SEQUENCE [LARGE SCALE GENOMIC DNA]</scope>
    <source>
        <strain evidence="3">MT8872</strain>
    </source>
</reference>
<feature type="chain" id="PRO_5028880881" evidence="2">
    <location>
        <begin position="21"/>
        <end position="231"/>
    </location>
</feature>
<feature type="region of interest" description="Disordered" evidence="1">
    <location>
        <begin position="82"/>
        <end position="102"/>
    </location>
</feature>
<evidence type="ECO:0000313" key="3">
    <source>
        <dbReference type="Proteomes" id="UP000492821"/>
    </source>
</evidence>
<feature type="signal peptide" evidence="2">
    <location>
        <begin position="1"/>
        <end position="20"/>
    </location>
</feature>
<proteinExistence type="predicted"/>
<protein>
    <submittedName>
        <fullName evidence="4">Uncharacterized protein</fullName>
    </submittedName>
</protein>
<evidence type="ECO:0000256" key="2">
    <source>
        <dbReference type="SAM" id="SignalP"/>
    </source>
</evidence>
<organism evidence="3 4">
    <name type="scientific">Panagrellus redivivus</name>
    <name type="common">Microworm</name>
    <dbReference type="NCBI Taxonomy" id="6233"/>
    <lineage>
        <taxon>Eukaryota</taxon>
        <taxon>Metazoa</taxon>
        <taxon>Ecdysozoa</taxon>
        <taxon>Nematoda</taxon>
        <taxon>Chromadorea</taxon>
        <taxon>Rhabditida</taxon>
        <taxon>Tylenchina</taxon>
        <taxon>Panagrolaimomorpha</taxon>
        <taxon>Panagrolaimoidea</taxon>
        <taxon>Panagrolaimidae</taxon>
        <taxon>Panagrellus</taxon>
    </lineage>
</organism>
<dbReference type="WBParaSite" id="Pan_g8129.t1">
    <property type="protein sequence ID" value="Pan_g8129.t1"/>
    <property type="gene ID" value="Pan_g8129"/>
</dbReference>
<evidence type="ECO:0000313" key="4">
    <source>
        <dbReference type="WBParaSite" id="Pan_g8129.t1"/>
    </source>
</evidence>
<name>A0A7E4W843_PANRE</name>
<dbReference type="AlphaFoldDB" id="A0A7E4W843"/>
<reference evidence="4" key="2">
    <citation type="submission" date="2020-10" db="UniProtKB">
        <authorList>
            <consortium name="WormBaseParasite"/>
        </authorList>
    </citation>
    <scope>IDENTIFICATION</scope>
</reference>
<accession>A0A7E4W843</accession>
<feature type="compositionally biased region" description="Basic and acidic residues" evidence="1">
    <location>
        <begin position="93"/>
        <end position="102"/>
    </location>
</feature>
<evidence type="ECO:0000256" key="1">
    <source>
        <dbReference type="SAM" id="MobiDB-lite"/>
    </source>
</evidence>
<keyword evidence="2" id="KW-0732">Signal</keyword>
<keyword evidence="3" id="KW-1185">Reference proteome</keyword>
<sequence length="231" mass="25294">MIFLFLKAVLICIWVDSVHCGTFQTKAEMCRRDPNMNLSKDKLPIIQFDTVIPMNLTDSNDTSSDREVVEAFQLQTNSILTPLDKASTPSPKTLEESRDENNLKLSVKSTRPPATLNTWNYPRYGYTYSGYYPAYYYQRGQSGGYYGQMGQTGMMNPYFGGYGQQYYQATVAPATMAPFPTPPPGLQPAQAGSIGGCGTNPFSAGIGMGLAMSTPNGKGMCLGFWMGVLIG</sequence>
<dbReference type="Proteomes" id="UP000492821">
    <property type="component" value="Unassembled WGS sequence"/>
</dbReference>